<evidence type="ECO:0000313" key="2">
    <source>
        <dbReference type="EMBL" id="RAL64358.1"/>
    </source>
</evidence>
<dbReference type="OrthoDB" id="329835at2759"/>
<evidence type="ECO:0000256" key="1">
    <source>
        <dbReference type="SAM" id="Phobius"/>
    </source>
</evidence>
<dbReference type="Proteomes" id="UP000249056">
    <property type="component" value="Unassembled WGS sequence"/>
</dbReference>
<gene>
    <name evidence="2" type="ORF">DID88_001834</name>
</gene>
<keyword evidence="1" id="KW-0472">Membrane</keyword>
<protein>
    <submittedName>
        <fullName evidence="2">Uncharacterized protein</fullName>
    </submittedName>
</protein>
<feature type="transmembrane region" description="Helical" evidence="1">
    <location>
        <begin position="50"/>
        <end position="67"/>
    </location>
</feature>
<reference evidence="2 3" key="1">
    <citation type="submission" date="2018-06" db="EMBL/GenBank/DDBJ databases">
        <title>Genome Sequence of the Brown Rot Fungal Pathogen Monilinia fructigena.</title>
        <authorList>
            <person name="Landi L."/>
            <person name="De Miccolis Angelini R.M."/>
            <person name="Pollastro S."/>
            <person name="Abate D."/>
            <person name="Faretra F."/>
            <person name="Romanazzi G."/>
        </authorList>
    </citation>
    <scope>NUCLEOTIDE SEQUENCE [LARGE SCALE GENOMIC DNA]</scope>
    <source>
        <strain evidence="2 3">Mfrg269</strain>
    </source>
</reference>
<evidence type="ECO:0000313" key="3">
    <source>
        <dbReference type="Proteomes" id="UP000249056"/>
    </source>
</evidence>
<keyword evidence="1" id="KW-0812">Transmembrane</keyword>
<proteinExistence type="predicted"/>
<comment type="caution">
    <text evidence="2">The sequence shown here is derived from an EMBL/GenBank/DDBJ whole genome shotgun (WGS) entry which is preliminary data.</text>
</comment>
<keyword evidence="1" id="KW-1133">Transmembrane helix</keyword>
<dbReference type="EMBL" id="QKRW01000014">
    <property type="protein sequence ID" value="RAL64358.1"/>
    <property type="molecule type" value="Genomic_DNA"/>
</dbReference>
<sequence>MPLYHFATSDLPGDTIAPEMDDTNATISLKADAEFTGEDLSSGGHLNEEIMGIYLAYLAGIGFLPFTRRREGKGITQGGD</sequence>
<organism evidence="2 3">
    <name type="scientific">Monilinia fructigena</name>
    <dbReference type="NCBI Taxonomy" id="38457"/>
    <lineage>
        <taxon>Eukaryota</taxon>
        <taxon>Fungi</taxon>
        <taxon>Dikarya</taxon>
        <taxon>Ascomycota</taxon>
        <taxon>Pezizomycotina</taxon>
        <taxon>Leotiomycetes</taxon>
        <taxon>Helotiales</taxon>
        <taxon>Sclerotiniaceae</taxon>
        <taxon>Monilinia</taxon>
    </lineage>
</organism>
<accession>A0A395IX89</accession>
<name>A0A395IX89_9HELO</name>
<keyword evidence="3" id="KW-1185">Reference proteome</keyword>
<dbReference type="AlphaFoldDB" id="A0A395IX89"/>